<dbReference type="Pfam" id="PF22622">
    <property type="entry name" value="MFE-2_hydrat-2_N"/>
    <property type="match status" value="1"/>
</dbReference>
<dbReference type="SUPFAM" id="SSF54637">
    <property type="entry name" value="Thioesterase/thiol ester dehydrase-isomerase"/>
    <property type="match status" value="2"/>
</dbReference>
<dbReference type="PANTHER" id="PTHR13078">
    <property type="entry name" value="PEROXISOMAL MULTIFUNCTIONAL ENZYME TYPE 2-RELATED"/>
    <property type="match status" value="1"/>
</dbReference>
<sequence>MAPKTLEFDLSKAVGYQNHPAKVAYNRRDLLLYALSIGIDADELNYLYELDPNFTPFPTYPLVLQLKGNTFDVNSYAAISADQGTVPGVPPFDLNRLVHGEQYLEVLRKLPHEGNFDLKNEVLGVYDKGSGLVIERCLTMVDAKGVEYVKMITKVFVIGYGGWGGPKGPKSVTRTLPNRAMDAVEVTTTSRNAALLYRLSGYAHNSLLASQILIVFCSSHPWPVAYTISPLCSDYNPLHADPTIAPKIGFERAILHGLCSYGTAAHAIVKHLAANDSDRFVSIDARFAKPVYPGDTLETHMWKVDGAPAGHEHVYFIVKVKERDVVVISNGLVVLRKGDGKSKL</sequence>
<feature type="domain" description="Peroxisomal multifunctional enzyme type 2-like N-terminal" evidence="2">
    <location>
        <begin position="24"/>
        <end position="159"/>
    </location>
</feature>
<dbReference type="GO" id="GO:0003857">
    <property type="term" value="F:(3S)-3-hydroxyacyl-CoA dehydrogenase (NAD+) activity"/>
    <property type="evidence" value="ECO:0007669"/>
    <property type="project" value="TreeGrafter"/>
</dbReference>
<dbReference type="Gene3D" id="3.10.129.10">
    <property type="entry name" value="Hotdog Thioesterase"/>
    <property type="match status" value="2"/>
</dbReference>
<feature type="domain" description="MaoC-like" evidence="1">
    <location>
        <begin position="233"/>
        <end position="315"/>
    </location>
</feature>
<protein>
    <submittedName>
        <fullName evidence="3">HotDog domain-containing protein</fullName>
    </submittedName>
</protein>
<name>A0A433DKR4_9FUNG</name>
<dbReference type="Pfam" id="PF01575">
    <property type="entry name" value="MaoC_dehydratas"/>
    <property type="match status" value="1"/>
</dbReference>
<comment type="caution">
    <text evidence="3">The sequence shown here is derived from an EMBL/GenBank/DDBJ whole genome shotgun (WGS) entry which is preliminary data.</text>
</comment>
<dbReference type="GO" id="GO:0006635">
    <property type="term" value="P:fatty acid beta-oxidation"/>
    <property type="evidence" value="ECO:0007669"/>
    <property type="project" value="TreeGrafter"/>
</dbReference>
<dbReference type="InterPro" id="IPR002539">
    <property type="entry name" value="MaoC-like_dom"/>
</dbReference>
<organism evidence="3 4">
    <name type="scientific">Jimgerdemannia flammicorona</name>
    <dbReference type="NCBI Taxonomy" id="994334"/>
    <lineage>
        <taxon>Eukaryota</taxon>
        <taxon>Fungi</taxon>
        <taxon>Fungi incertae sedis</taxon>
        <taxon>Mucoromycota</taxon>
        <taxon>Mucoromycotina</taxon>
        <taxon>Endogonomycetes</taxon>
        <taxon>Endogonales</taxon>
        <taxon>Endogonaceae</taxon>
        <taxon>Jimgerdemannia</taxon>
    </lineage>
</organism>
<dbReference type="Proteomes" id="UP000268093">
    <property type="component" value="Unassembled WGS sequence"/>
</dbReference>
<dbReference type="GO" id="GO:0004300">
    <property type="term" value="F:enoyl-CoA hydratase activity"/>
    <property type="evidence" value="ECO:0007669"/>
    <property type="project" value="TreeGrafter"/>
</dbReference>
<dbReference type="PANTHER" id="PTHR13078:SF57">
    <property type="entry name" value="DEHYDRATASE, PUTATIVE (AFU_ORTHOLOGUE AFUA_5G00640)-RELATED"/>
    <property type="match status" value="1"/>
</dbReference>
<reference evidence="3 4" key="1">
    <citation type="journal article" date="2018" name="New Phytol.">
        <title>Phylogenomics of Endogonaceae and evolution of mycorrhizas within Mucoromycota.</title>
        <authorList>
            <person name="Chang Y."/>
            <person name="Desiro A."/>
            <person name="Na H."/>
            <person name="Sandor L."/>
            <person name="Lipzen A."/>
            <person name="Clum A."/>
            <person name="Barry K."/>
            <person name="Grigoriev I.V."/>
            <person name="Martin F.M."/>
            <person name="Stajich J.E."/>
            <person name="Smith M.E."/>
            <person name="Bonito G."/>
            <person name="Spatafora J.W."/>
        </authorList>
    </citation>
    <scope>NUCLEOTIDE SEQUENCE [LARGE SCALE GENOMIC DNA]</scope>
    <source>
        <strain evidence="3 4">GMNB39</strain>
    </source>
</reference>
<dbReference type="InterPro" id="IPR054357">
    <property type="entry name" value="MFE-2_N"/>
</dbReference>
<dbReference type="CDD" id="cd03448">
    <property type="entry name" value="HDE_HSD"/>
    <property type="match status" value="1"/>
</dbReference>
<dbReference type="AlphaFoldDB" id="A0A433DKR4"/>
<gene>
    <name evidence="3" type="ORF">BC936DRAFT_148431</name>
</gene>
<dbReference type="InterPro" id="IPR029069">
    <property type="entry name" value="HotDog_dom_sf"/>
</dbReference>
<keyword evidence="4" id="KW-1185">Reference proteome</keyword>
<proteinExistence type="predicted"/>
<dbReference type="OrthoDB" id="60204at2759"/>
<evidence type="ECO:0000259" key="1">
    <source>
        <dbReference type="Pfam" id="PF01575"/>
    </source>
</evidence>
<dbReference type="GO" id="GO:0044594">
    <property type="term" value="F:17-beta-hydroxysteroid dehydrogenase (NAD+) activity"/>
    <property type="evidence" value="ECO:0007669"/>
    <property type="project" value="TreeGrafter"/>
</dbReference>
<accession>A0A433DKR4</accession>
<evidence type="ECO:0000313" key="4">
    <source>
        <dbReference type="Proteomes" id="UP000268093"/>
    </source>
</evidence>
<evidence type="ECO:0000259" key="2">
    <source>
        <dbReference type="Pfam" id="PF22622"/>
    </source>
</evidence>
<dbReference type="GO" id="GO:0005777">
    <property type="term" value="C:peroxisome"/>
    <property type="evidence" value="ECO:0007669"/>
    <property type="project" value="TreeGrafter"/>
</dbReference>
<evidence type="ECO:0000313" key="3">
    <source>
        <dbReference type="EMBL" id="RUP51381.1"/>
    </source>
</evidence>
<dbReference type="EMBL" id="RBNI01000757">
    <property type="protein sequence ID" value="RUP51381.1"/>
    <property type="molecule type" value="Genomic_DNA"/>
</dbReference>